<feature type="region of interest" description="Disordered" evidence="1">
    <location>
        <begin position="1062"/>
        <end position="1082"/>
    </location>
</feature>
<sequence length="1082" mass="122001">MLLFLFLSEFKPNVMNFKRTNNIVGWVICIIACTVYIMTMEATGSLWDCGEFISSAYKVQVPHPPGAPLFVLLGRLFTMFLKPSEAALGVNLMSALSSGFTILFLFWTITHFARRLMVAPGEVISSEKMIAIMGAGIVGALAYTFSDSFWFSAVEGEVYAMSSLFTALVFWAILKWEHEADELYADRWIVFIAFMMGLSIGVHLLNLLTIPAIVMVYYFKRYKVTAWGTFWAFIVGCAVTGLVQKFIIQDTIKASGYMDVFFVNTLGMPFFTGFAFYFIALVVVLLLGYRNAKLGLYAPLILVASVIIIPAFNTTDGGGVILVKLVVAAAVLLIPYFLKLAGVKTNAPSTLHFSKLTISCILFLLLGYSTYITTMVRSTANPSVDMYNVDNPISLVGYLGREQYGDFPLVYGQVFTARPTEYKETGNVYARGKDKYEIAGKKVEPVYAADDKMLFPRVWDGSNDQGHADYYRTYLGLQQGEKPSFADNIKFFLGYQVNFMYFRYFMWNFAGKQNDTQGYGNVRDGNWISGIPFLDNFLYGDQSNMPDSLKDNKAHNRLFFLPLILGIIGLLYHYKKHRRDSLIVGLLFFFTGFAIVIYLNQAGNQPRERDYAYVGSFYAFAIWIGLGVLSVYEFFKEKLKQPKISAPLASALCILAVPVLMGSQEWNDHDRSTKTVARDVAKDYLESCAPNAILFTVGDNDTYPLWYAQEVENIRPDVRVINLSLLGVDWYIDQQRQKVNQSDPVPMTWSADKYRGENRNYIRFYDAGVFPQDKFYNLKEVMAFMASDDPRAKLSTTDGSQENFLPTQKLFIPVNVAAVIKSGVVDIKDSAKVQPQLPFQVSKSYLLKNDLAVYDIIAANDWKRPIYFTSPTDLGLNDYLQMDGLTYRLVPMHKEPNNDMLGADFNVNSPVMYKNLMTKFDFGGANTSTTYFDEPNRKLLQYLRNAYTRLGTVLAQDGAKDSALTVLNKADKNLLESTFPYAMTAPNNMHNYSSLQTAYAYYLAGDAKKANEIAAKITRDCQQQLQYYRSLPSGKLSNDLQHDGQLAEQFISLLQRMKNDFGDSTKQRELPGSINTVPDSGK</sequence>
<feature type="transmembrane region" description="Helical" evidence="2">
    <location>
        <begin position="230"/>
        <end position="248"/>
    </location>
</feature>
<dbReference type="Proteomes" id="UP000198984">
    <property type="component" value="Unassembled WGS sequence"/>
</dbReference>
<evidence type="ECO:0000256" key="1">
    <source>
        <dbReference type="SAM" id="MobiDB-lite"/>
    </source>
</evidence>
<feature type="transmembrane region" description="Helical" evidence="2">
    <location>
        <begin position="188"/>
        <end position="218"/>
    </location>
</feature>
<feature type="transmembrane region" description="Helical" evidence="2">
    <location>
        <begin position="611"/>
        <end position="632"/>
    </location>
</feature>
<keyword evidence="2" id="KW-0472">Membrane</keyword>
<accession>A0A1H7QVJ4</accession>
<evidence type="ECO:0000256" key="2">
    <source>
        <dbReference type="SAM" id="Phobius"/>
    </source>
</evidence>
<feature type="transmembrane region" description="Helical" evidence="2">
    <location>
        <begin position="318"/>
        <end position="338"/>
    </location>
</feature>
<dbReference type="PANTHER" id="PTHR16214:SF3">
    <property type="entry name" value="TRANSMEMBRANE PROTEIN 260"/>
    <property type="match status" value="1"/>
</dbReference>
<feature type="transmembrane region" description="Helical" evidence="2">
    <location>
        <begin position="350"/>
        <end position="371"/>
    </location>
</feature>
<dbReference type="PANTHER" id="PTHR16214">
    <property type="entry name" value="TRANSMEMBRANE PROTEIN 260"/>
    <property type="match status" value="1"/>
</dbReference>
<feature type="transmembrane region" description="Helical" evidence="2">
    <location>
        <begin position="88"/>
        <end position="109"/>
    </location>
</feature>
<dbReference type="EMBL" id="FOBB01000002">
    <property type="protein sequence ID" value="SEL51738.1"/>
    <property type="molecule type" value="Genomic_DNA"/>
</dbReference>
<dbReference type="Pfam" id="PF11028">
    <property type="entry name" value="TMEM260-like"/>
    <property type="match status" value="1"/>
</dbReference>
<feature type="transmembrane region" description="Helical" evidence="2">
    <location>
        <begin position="294"/>
        <end position="312"/>
    </location>
</feature>
<keyword evidence="2" id="KW-0812">Transmembrane</keyword>
<feature type="transmembrane region" description="Helical" evidence="2">
    <location>
        <begin position="21"/>
        <end position="38"/>
    </location>
</feature>
<feature type="transmembrane region" description="Helical" evidence="2">
    <location>
        <begin position="644"/>
        <end position="661"/>
    </location>
</feature>
<feature type="transmembrane region" description="Helical" evidence="2">
    <location>
        <begin position="581"/>
        <end position="599"/>
    </location>
</feature>
<keyword evidence="2" id="KW-1133">Transmembrane helix</keyword>
<reference evidence="3 4" key="1">
    <citation type="submission" date="2016-10" db="EMBL/GenBank/DDBJ databases">
        <authorList>
            <person name="de Groot N.N."/>
        </authorList>
    </citation>
    <scope>NUCLEOTIDE SEQUENCE [LARGE SCALE GENOMIC DNA]</scope>
    <source>
        <strain evidence="3 4">DSM 21039</strain>
    </source>
</reference>
<dbReference type="AlphaFoldDB" id="A0A1H7QVJ4"/>
<feature type="transmembrane region" description="Helical" evidence="2">
    <location>
        <begin position="558"/>
        <end position="574"/>
    </location>
</feature>
<name>A0A1H7QVJ4_9BACT</name>
<feature type="compositionally biased region" description="Polar residues" evidence="1">
    <location>
        <begin position="1073"/>
        <end position="1082"/>
    </location>
</feature>
<evidence type="ECO:0000313" key="4">
    <source>
        <dbReference type="Proteomes" id="UP000198984"/>
    </source>
</evidence>
<proteinExistence type="predicted"/>
<feature type="transmembrane region" description="Helical" evidence="2">
    <location>
        <begin position="129"/>
        <end position="146"/>
    </location>
</feature>
<evidence type="ECO:0000313" key="3">
    <source>
        <dbReference type="EMBL" id="SEL51738.1"/>
    </source>
</evidence>
<dbReference type="InterPro" id="IPR021280">
    <property type="entry name" value="TMEM260-like"/>
</dbReference>
<dbReference type="InterPro" id="IPR052724">
    <property type="entry name" value="GT117_domain-containing"/>
</dbReference>
<organism evidence="3 4">
    <name type="scientific">Chitinophaga rupis</name>
    <dbReference type="NCBI Taxonomy" id="573321"/>
    <lineage>
        <taxon>Bacteria</taxon>
        <taxon>Pseudomonadati</taxon>
        <taxon>Bacteroidota</taxon>
        <taxon>Chitinophagia</taxon>
        <taxon>Chitinophagales</taxon>
        <taxon>Chitinophagaceae</taxon>
        <taxon>Chitinophaga</taxon>
    </lineage>
</organism>
<dbReference type="STRING" id="573321.SAMN04488505_102452"/>
<feature type="transmembrane region" description="Helical" evidence="2">
    <location>
        <begin position="268"/>
        <end position="287"/>
    </location>
</feature>
<evidence type="ECO:0008006" key="5">
    <source>
        <dbReference type="Google" id="ProtNLM"/>
    </source>
</evidence>
<gene>
    <name evidence="3" type="ORF">SAMN04488505_102452</name>
</gene>
<protein>
    <recommendedName>
        <fullName evidence="5">DUF2723 domain-containing protein</fullName>
    </recommendedName>
</protein>
<keyword evidence="4" id="KW-1185">Reference proteome</keyword>